<dbReference type="SUPFAM" id="SSF56112">
    <property type="entry name" value="Protein kinase-like (PK-like)"/>
    <property type="match status" value="1"/>
</dbReference>
<feature type="domain" description="Aminoglycoside phosphotransferase" evidence="1">
    <location>
        <begin position="47"/>
        <end position="215"/>
    </location>
</feature>
<dbReference type="InterPro" id="IPR052077">
    <property type="entry name" value="CcrZ_PhaseVar_Mediator"/>
</dbReference>
<dbReference type="PANTHER" id="PTHR40086:SF1">
    <property type="entry name" value="CELL CYCLE REGULATOR CCRZ"/>
    <property type="match status" value="1"/>
</dbReference>
<gene>
    <name evidence="2" type="ORF">A6J77_001915</name>
</gene>
<comment type="caution">
    <text evidence="2">The sequence shown here is derived from an EMBL/GenBank/DDBJ whole genome shotgun (WGS) entry which is preliminary data.</text>
</comment>
<dbReference type="Pfam" id="PF01636">
    <property type="entry name" value="APH"/>
    <property type="match status" value="1"/>
</dbReference>
<name>A0A2J9PLZ8_9LACT</name>
<evidence type="ECO:0000313" key="3">
    <source>
        <dbReference type="Proteomes" id="UP000192813"/>
    </source>
</evidence>
<dbReference type="Gene3D" id="3.90.1200.10">
    <property type="match status" value="1"/>
</dbReference>
<dbReference type="GO" id="GO:0016740">
    <property type="term" value="F:transferase activity"/>
    <property type="evidence" value="ECO:0007669"/>
    <property type="project" value="UniProtKB-KW"/>
</dbReference>
<proteinExistence type="predicted"/>
<evidence type="ECO:0000259" key="1">
    <source>
        <dbReference type="Pfam" id="PF01636"/>
    </source>
</evidence>
<dbReference type="InterPro" id="IPR011009">
    <property type="entry name" value="Kinase-like_dom_sf"/>
</dbReference>
<keyword evidence="2" id="KW-0808">Transferase</keyword>
<dbReference type="AlphaFoldDB" id="A0A2J9PLZ8"/>
<dbReference type="RefSeq" id="WP_083067838.1">
    <property type="nucleotide sequence ID" value="NZ_NBTM02000001.1"/>
</dbReference>
<dbReference type="EMBL" id="NBTM02000001">
    <property type="protein sequence ID" value="PNL91071.1"/>
    <property type="molecule type" value="Genomic_DNA"/>
</dbReference>
<dbReference type="PANTHER" id="PTHR40086">
    <property type="entry name" value="PHOSPHOTRANSFERASE YTMP-RELATED"/>
    <property type="match status" value="1"/>
</dbReference>
<reference evidence="3" key="1">
    <citation type="submission" date="2017-12" db="EMBL/GenBank/DDBJ databases">
        <title>FDA dAtabase for Regulatory Grade micrObial Sequences (FDA-ARGOS): Supporting development and validation of Infectious Disease Dx tests.</title>
        <authorList>
            <person name="Hoffmann M."/>
            <person name="Allard M."/>
            <person name="Evans P."/>
            <person name="Brown E."/>
            <person name="Tallon L."/>
            <person name="Sadzewicz L."/>
            <person name="Sengamalay N."/>
            <person name="Ott S."/>
            <person name="Godinez A."/>
            <person name="Nagaraj S."/>
            <person name="Vavikolanu K."/>
            <person name="Aluvathingal J."/>
            <person name="Nadendla S."/>
            <person name="Sichtig H."/>
        </authorList>
    </citation>
    <scope>NUCLEOTIDE SEQUENCE [LARGE SCALE GENOMIC DNA]</scope>
    <source>
        <strain evidence="3">FDAARGOS_249</strain>
    </source>
</reference>
<organism evidence="2 3">
    <name type="scientific">Aerococcus viridans</name>
    <dbReference type="NCBI Taxonomy" id="1377"/>
    <lineage>
        <taxon>Bacteria</taxon>
        <taxon>Bacillati</taxon>
        <taxon>Bacillota</taxon>
        <taxon>Bacilli</taxon>
        <taxon>Lactobacillales</taxon>
        <taxon>Aerococcaceae</taxon>
        <taxon>Aerococcus</taxon>
    </lineage>
</organism>
<dbReference type="InterPro" id="IPR002575">
    <property type="entry name" value="Aminoglycoside_PTrfase"/>
</dbReference>
<sequence>MVLEYKFDREWILEPIGGDTGQAYVGYNDANDERVFLKRNSSPLLTILSMEGFAPKLKWTKRESSGDIMTAQDWVSGNVLSHFEVAQLPVVKLMYRYHHSDNLYNMLVKIDGEVYEPDRFLQDYESDLAKELRHHHLLADVTACLWGTRHLVEGVRKTVCHGDLNRRNFIRAEDNQLYLVDWEMVKIADPILDISQLLVQYVDFKNWDAWFDLYGLRITYDIYQRIEWYSMLNLLNMIKKDFRENRMIAMNHKILKLKHIYNNRYLQQVGEM</sequence>
<accession>A0A2J9PLZ8</accession>
<protein>
    <submittedName>
        <fullName evidence="2">Phosphotransferase</fullName>
    </submittedName>
</protein>
<evidence type="ECO:0000313" key="2">
    <source>
        <dbReference type="EMBL" id="PNL91071.1"/>
    </source>
</evidence>
<dbReference type="Proteomes" id="UP000192813">
    <property type="component" value="Unassembled WGS sequence"/>
</dbReference>